<accession>A0ABY0EVS0</accession>
<dbReference type="InterPro" id="IPR032581">
    <property type="entry name" value="DUF4917"/>
</dbReference>
<dbReference type="Pfam" id="PF16263">
    <property type="entry name" value="DUF4917"/>
    <property type="match status" value="1"/>
</dbReference>
<reference evidence="1 2" key="1">
    <citation type="submission" date="2017-10" db="EMBL/GenBank/DDBJ databases">
        <title>Genomics of the genus Arcobacter.</title>
        <authorList>
            <person name="Perez-Cataluna A."/>
            <person name="Figueras M.J."/>
        </authorList>
    </citation>
    <scope>NUCLEOTIDE SEQUENCE [LARGE SCALE GENOMIC DNA]</scope>
    <source>
        <strain evidence="1 2">LMG 25534</strain>
    </source>
</reference>
<gene>
    <name evidence="1" type="ORF">CRU87_06820</name>
</gene>
<evidence type="ECO:0000313" key="2">
    <source>
        <dbReference type="Proteomes" id="UP000289132"/>
    </source>
</evidence>
<protein>
    <submittedName>
        <fullName evidence="1">DUF4917 domain-containing protein</fullName>
    </submittedName>
</protein>
<dbReference type="EMBL" id="PDKD01000010">
    <property type="protein sequence ID" value="RXJ91095.1"/>
    <property type="molecule type" value="Genomic_DNA"/>
</dbReference>
<organism evidence="1 2">
    <name type="scientific">Aliarcobacter trophiarum LMG 25534</name>
    <dbReference type="NCBI Taxonomy" id="1032241"/>
    <lineage>
        <taxon>Bacteria</taxon>
        <taxon>Pseudomonadati</taxon>
        <taxon>Campylobacterota</taxon>
        <taxon>Epsilonproteobacteria</taxon>
        <taxon>Campylobacterales</taxon>
        <taxon>Arcobacteraceae</taxon>
        <taxon>Aliarcobacter</taxon>
    </lineage>
</organism>
<name>A0ABY0EVS0_9BACT</name>
<sequence length="372" mass="44528">MIEEELSSLRMESNKNYEFIGTYDEVLKRTENSLRYLLLGNGFSVAYDKNKFSFKNLFDYAKKNVISHNSPIMKHFEELQSYDFEIIIKYLENALLVLKNYPKENQSNEILNNIKQDINSLKEYLVMAITKLHPEFFYDIKKAEYIKCIDFIKEFNGIFTLNYDLLLNWVILEYLDNNKLQNNRLIVDDGFRGRNKLIYNHINRFIYFRQTIFYLHGALHLFFDGIDVIKNYYDENQKATLLEQTKFNIQIDNYPIFVSEGDAKKKLMKIKNNLYLNLGLQKFKCPNFSDGRNLRYILNQEYFKNRSLVIFGTILDKDEHIVDAIVKGRYKNIYIGIRNKNKIYSCNHIISKLKDTDKNLFFYDFTTVNVWR</sequence>
<proteinExistence type="predicted"/>
<comment type="caution">
    <text evidence="1">The sequence shown here is derived from an EMBL/GenBank/DDBJ whole genome shotgun (WGS) entry which is preliminary data.</text>
</comment>
<evidence type="ECO:0000313" key="1">
    <source>
        <dbReference type="EMBL" id="RXJ91095.1"/>
    </source>
</evidence>
<dbReference type="RefSeq" id="WP_115428101.1">
    <property type="nucleotide sequence ID" value="NZ_CP031367.1"/>
</dbReference>
<dbReference type="Proteomes" id="UP000289132">
    <property type="component" value="Unassembled WGS sequence"/>
</dbReference>
<keyword evidence="2" id="KW-1185">Reference proteome</keyword>